<sequence length="276" mass="29256">MDRSSPIDLYFGSIIYTTDQNHISPATTFGHPELSGGPVGGSGMAGVVVHSHFEDILLPGGDYANPTVGETLPLYTPMQHLSSPFGLEVPTAFPQTNSLQINTATLTSVSPPSPYPTEWTPSGSSSPYPSTPMTARSDMSMRTPQDVPSPLPLAFEGQNASNFSYEFHNYANLLKPMAGPPQFLTTGSLQVSSTESLIMGSPRSPGHLRNFGERTSGTPAMSNNGAASFQSASSLSSDAYNTPTSTTPSVALTYRVSSLQVTLENHDELHADKGQL</sequence>
<reference evidence="1" key="2">
    <citation type="journal article" date="2022" name="New Phytol.">
        <title>Evolutionary transition to the ectomycorrhizal habit in the genomes of a hyperdiverse lineage of mushroom-forming fungi.</title>
        <authorList>
            <person name="Looney B."/>
            <person name="Miyauchi S."/>
            <person name="Morin E."/>
            <person name="Drula E."/>
            <person name="Courty P.E."/>
            <person name="Kohler A."/>
            <person name="Kuo A."/>
            <person name="LaButti K."/>
            <person name="Pangilinan J."/>
            <person name="Lipzen A."/>
            <person name="Riley R."/>
            <person name="Andreopoulos W."/>
            <person name="He G."/>
            <person name="Johnson J."/>
            <person name="Nolan M."/>
            <person name="Tritt A."/>
            <person name="Barry K.W."/>
            <person name="Grigoriev I.V."/>
            <person name="Nagy L.G."/>
            <person name="Hibbett D."/>
            <person name="Henrissat B."/>
            <person name="Matheny P.B."/>
            <person name="Labbe J."/>
            <person name="Martin F.M."/>
        </authorList>
    </citation>
    <scope>NUCLEOTIDE SEQUENCE</scope>
    <source>
        <strain evidence="1">FP105234-sp</strain>
    </source>
</reference>
<dbReference type="Proteomes" id="UP000814033">
    <property type="component" value="Unassembled WGS sequence"/>
</dbReference>
<comment type="caution">
    <text evidence="1">The sequence shown here is derived from an EMBL/GenBank/DDBJ whole genome shotgun (WGS) entry which is preliminary data.</text>
</comment>
<reference evidence="1" key="1">
    <citation type="submission" date="2021-02" db="EMBL/GenBank/DDBJ databases">
        <authorList>
            <consortium name="DOE Joint Genome Institute"/>
            <person name="Ahrendt S."/>
            <person name="Looney B.P."/>
            <person name="Miyauchi S."/>
            <person name="Morin E."/>
            <person name="Drula E."/>
            <person name="Courty P.E."/>
            <person name="Chicoki N."/>
            <person name="Fauchery L."/>
            <person name="Kohler A."/>
            <person name="Kuo A."/>
            <person name="Labutti K."/>
            <person name="Pangilinan J."/>
            <person name="Lipzen A."/>
            <person name="Riley R."/>
            <person name="Andreopoulos W."/>
            <person name="He G."/>
            <person name="Johnson J."/>
            <person name="Barry K.W."/>
            <person name="Grigoriev I.V."/>
            <person name="Nagy L."/>
            <person name="Hibbett D."/>
            <person name="Henrissat B."/>
            <person name="Matheny P.B."/>
            <person name="Labbe J."/>
            <person name="Martin F."/>
        </authorList>
    </citation>
    <scope>NUCLEOTIDE SEQUENCE</scope>
    <source>
        <strain evidence="1">FP105234-sp</strain>
    </source>
</reference>
<name>A0ACB8S7S6_9AGAM</name>
<proteinExistence type="predicted"/>
<evidence type="ECO:0000313" key="2">
    <source>
        <dbReference type="Proteomes" id="UP000814033"/>
    </source>
</evidence>
<dbReference type="EMBL" id="MU275847">
    <property type="protein sequence ID" value="KAI0052182.1"/>
    <property type="molecule type" value="Genomic_DNA"/>
</dbReference>
<protein>
    <submittedName>
        <fullName evidence="1">Uncharacterized protein</fullName>
    </submittedName>
</protein>
<evidence type="ECO:0000313" key="1">
    <source>
        <dbReference type="EMBL" id="KAI0052182.1"/>
    </source>
</evidence>
<organism evidence="1 2">
    <name type="scientific">Auriscalpium vulgare</name>
    <dbReference type="NCBI Taxonomy" id="40419"/>
    <lineage>
        <taxon>Eukaryota</taxon>
        <taxon>Fungi</taxon>
        <taxon>Dikarya</taxon>
        <taxon>Basidiomycota</taxon>
        <taxon>Agaricomycotina</taxon>
        <taxon>Agaricomycetes</taxon>
        <taxon>Russulales</taxon>
        <taxon>Auriscalpiaceae</taxon>
        <taxon>Auriscalpium</taxon>
    </lineage>
</organism>
<gene>
    <name evidence="1" type="ORF">FA95DRAFT_1675444</name>
</gene>
<keyword evidence="2" id="KW-1185">Reference proteome</keyword>
<accession>A0ACB8S7S6</accession>